<organism evidence="1">
    <name type="scientific">marine metagenome</name>
    <dbReference type="NCBI Taxonomy" id="408172"/>
    <lineage>
        <taxon>unclassified sequences</taxon>
        <taxon>metagenomes</taxon>
        <taxon>ecological metagenomes</taxon>
    </lineage>
</organism>
<name>A0A382VVD3_9ZZZZ</name>
<gene>
    <name evidence="1" type="ORF">METZ01_LOCUS403313</name>
</gene>
<dbReference type="EMBL" id="UINC01154917">
    <property type="protein sequence ID" value="SVD50459.1"/>
    <property type="molecule type" value="Genomic_DNA"/>
</dbReference>
<sequence>MKILIISYTYWPQIEPRSIRGRSIADYWVKNGHSVSVITASPQKKQTKINKNDVNIIYIPENFIGLLRRKLSKEKTTEILSNAHQNISKVNKAINFNILLKSFIKLSYELILKRIQWPDFAWTWIFNARRGTLNHLNSNEAYDIIISVSHPFSSHLVAKSIKHKFQKMKWILDMGDPFCFLVESPPNNFLFYNALNRHIEGTCF</sequence>
<dbReference type="AlphaFoldDB" id="A0A382VVD3"/>
<accession>A0A382VVD3</accession>
<protein>
    <recommendedName>
        <fullName evidence="2">Glycosyltransferase subfamily 4-like N-terminal domain-containing protein</fullName>
    </recommendedName>
</protein>
<proteinExistence type="predicted"/>
<evidence type="ECO:0008006" key="2">
    <source>
        <dbReference type="Google" id="ProtNLM"/>
    </source>
</evidence>
<feature type="non-terminal residue" evidence="1">
    <location>
        <position position="204"/>
    </location>
</feature>
<reference evidence="1" key="1">
    <citation type="submission" date="2018-05" db="EMBL/GenBank/DDBJ databases">
        <authorList>
            <person name="Lanie J.A."/>
            <person name="Ng W.-L."/>
            <person name="Kazmierczak K.M."/>
            <person name="Andrzejewski T.M."/>
            <person name="Davidsen T.M."/>
            <person name="Wayne K.J."/>
            <person name="Tettelin H."/>
            <person name="Glass J.I."/>
            <person name="Rusch D."/>
            <person name="Podicherti R."/>
            <person name="Tsui H.-C.T."/>
            <person name="Winkler M.E."/>
        </authorList>
    </citation>
    <scope>NUCLEOTIDE SEQUENCE</scope>
</reference>
<evidence type="ECO:0000313" key="1">
    <source>
        <dbReference type="EMBL" id="SVD50459.1"/>
    </source>
</evidence>